<evidence type="ECO:0000256" key="1">
    <source>
        <dbReference type="SAM" id="Phobius"/>
    </source>
</evidence>
<reference evidence="3" key="1">
    <citation type="submission" date="2023-03" db="UniProtKB">
        <authorList>
            <consortium name="WormBaseParasite"/>
        </authorList>
    </citation>
    <scope>IDENTIFICATION</scope>
</reference>
<organism evidence="2 3">
    <name type="scientific">Ascaris lumbricoides</name>
    <name type="common">Giant roundworm</name>
    <dbReference type="NCBI Taxonomy" id="6252"/>
    <lineage>
        <taxon>Eukaryota</taxon>
        <taxon>Metazoa</taxon>
        <taxon>Ecdysozoa</taxon>
        <taxon>Nematoda</taxon>
        <taxon>Chromadorea</taxon>
        <taxon>Rhabditida</taxon>
        <taxon>Spirurina</taxon>
        <taxon>Ascaridomorpha</taxon>
        <taxon>Ascaridoidea</taxon>
        <taxon>Ascarididae</taxon>
        <taxon>Ascaris</taxon>
    </lineage>
</organism>
<keyword evidence="1" id="KW-0472">Membrane</keyword>
<protein>
    <submittedName>
        <fullName evidence="3">G-protein coupled receptors family 1 profile domain-containing protein</fullName>
    </submittedName>
</protein>
<dbReference type="AlphaFoldDB" id="A0A9J2PV15"/>
<feature type="transmembrane region" description="Helical" evidence="1">
    <location>
        <begin position="112"/>
        <end position="132"/>
    </location>
</feature>
<keyword evidence="1" id="KW-0812">Transmembrane</keyword>
<sequence length="206" mass="23461">MADLINGLAFLINGVYKTVQLNTLTSIPEFVMRDCALMPWPALRLFGAQWPAILTFYLGLERLMAVRLPFLHVSFTDRVVLLLSLVSVVLVAAPNSVLWIAEAVKNYPPAVGYIYCCFCVRSSLNIFIFGICNTDFRSQLHDLLQYILFKIMHRVRQMISEFCKNAITMKNDENMHHRQAKIRGERGREVGKYVFAQSDPAGWGVV</sequence>
<name>A0A9J2PV15_ASCLU</name>
<accession>A0A9J2PV15</accession>
<evidence type="ECO:0000313" key="3">
    <source>
        <dbReference type="WBParaSite" id="ALUE_0001394501-mRNA-1"/>
    </source>
</evidence>
<keyword evidence="2" id="KW-1185">Reference proteome</keyword>
<feature type="transmembrane region" description="Helical" evidence="1">
    <location>
        <begin position="42"/>
        <end position="60"/>
    </location>
</feature>
<keyword evidence="1" id="KW-1133">Transmembrane helix</keyword>
<feature type="transmembrane region" description="Helical" evidence="1">
    <location>
        <begin position="80"/>
        <end position="100"/>
    </location>
</feature>
<evidence type="ECO:0000313" key="2">
    <source>
        <dbReference type="Proteomes" id="UP000036681"/>
    </source>
</evidence>
<proteinExistence type="predicted"/>
<dbReference type="Proteomes" id="UP000036681">
    <property type="component" value="Unplaced"/>
</dbReference>
<dbReference type="WBParaSite" id="ALUE_0001394501-mRNA-1">
    <property type="protein sequence ID" value="ALUE_0001394501-mRNA-1"/>
    <property type="gene ID" value="ALUE_0001394501"/>
</dbReference>